<dbReference type="GO" id="GO:0016491">
    <property type="term" value="F:oxidoreductase activity"/>
    <property type="evidence" value="ECO:0007669"/>
    <property type="project" value="UniProtKB-KW"/>
</dbReference>
<dbReference type="RefSeq" id="WP_184676099.1">
    <property type="nucleotide sequence ID" value="NZ_JACHGY010000001.1"/>
</dbReference>
<dbReference type="Proteomes" id="UP000541810">
    <property type="component" value="Unassembled WGS sequence"/>
</dbReference>
<comment type="caution">
    <text evidence="7">The sequence shown here is derived from an EMBL/GenBank/DDBJ whole genome shotgun (WGS) entry which is preliminary data.</text>
</comment>
<dbReference type="SUPFAM" id="SSF51905">
    <property type="entry name" value="FAD/NAD(P)-binding domain"/>
    <property type="match status" value="1"/>
</dbReference>
<evidence type="ECO:0000256" key="6">
    <source>
        <dbReference type="SAM" id="MobiDB-lite"/>
    </source>
</evidence>
<accession>A0A7X0LIX8</accession>
<dbReference type="GO" id="GO:0051539">
    <property type="term" value="F:4 iron, 4 sulfur cluster binding"/>
    <property type="evidence" value="ECO:0007669"/>
    <property type="project" value="UniProtKB-KW"/>
</dbReference>
<dbReference type="PANTHER" id="PTHR43498">
    <property type="entry name" value="FERREDOXIN:COB-COM HETERODISULFIDE REDUCTASE SUBUNIT A"/>
    <property type="match status" value="1"/>
</dbReference>
<dbReference type="Gene3D" id="3.50.50.60">
    <property type="entry name" value="FAD/NAD(P)-binding domain"/>
    <property type="match status" value="1"/>
</dbReference>
<evidence type="ECO:0000256" key="4">
    <source>
        <dbReference type="ARBA" id="ARBA00023004"/>
    </source>
</evidence>
<keyword evidence="1" id="KW-0004">4Fe-4S</keyword>
<feature type="region of interest" description="Disordered" evidence="6">
    <location>
        <begin position="594"/>
        <end position="639"/>
    </location>
</feature>
<evidence type="ECO:0008006" key="9">
    <source>
        <dbReference type="Google" id="ProtNLM"/>
    </source>
</evidence>
<protein>
    <recommendedName>
        <fullName evidence="9">FAD dependent oxidoreductase</fullName>
    </recommendedName>
</protein>
<dbReference type="AlphaFoldDB" id="A0A7X0LIX8"/>
<feature type="compositionally biased region" description="Low complexity" evidence="6">
    <location>
        <begin position="611"/>
        <end position="621"/>
    </location>
</feature>
<keyword evidence="8" id="KW-1185">Reference proteome</keyword>
<dbReference type="PANTHER" id="PTHR43498:SF1">
    <property type="entry name" value="COB--COM HETERODISULFIDE REDUCTASE IRON-SULFUR SUBUNIT A"/>
    <property type="match status" value="1"/>
</dbReference>
<evidence type="ECO:0000256" key="5">
    <source>
        <dbReference type="ARBA" id="ARBA00023014"/>
    </source>
</evidence>
<keyword evidence="3" id="KW-0560">Oxidoreductase</keyword>
<evidence type="ECO:0000256" key="2">
    <source>
        <dbReference type="ARBA" id="ARBA00022723"/>
    </source>
</evidence>
<dbReference type="InterPro" id="IPR036188">
    <property type="entry name" value="FAD/NAD-bd_sf"/>
</dbReference>
<gene>
    <name evidence="7" type="ORF">HNQ40_000521</name>
</gene>
<sequence length="639" mass="70579">MKTSPNSVFDHKTLEADVCVVGGGMAGLCAAVASARNGAKTLLVQDRPVLGGNASSEVRMWICGAYGKTNKETGLLEEIQLDNLHYNRGLNYSVWDSVLWAKAAHQPNLTLLLNTSVCDGHAEDGRLQGLRAWQLTSQTWFTLHAKHFIDCSGDSILAPLSGAETRWGRESRDEFNEDIAPDVADGKTMGNTLLIQLRRTDKPQKFTPPSWAMRFDGPEDLPHRINGVKSHNFWWIEVGGTQDTIRDSESIRDELYRVAYGVWDYIKNRAPEKDEAEGWAIEFIGSLPGKRENRRYVGDHILTQHDVRAGADYFDDVIAHGGWSMDDHHPAGMYYPGRPTLFHEAPSPYDIPYRCLYSHNVSNLLCAGRNISTTHTALSSTRVMATCSVIGQAAGTAAALCVRHGVDPASLSSGDRLKELQTVLMDHDVWLPGRPRGIDPLAQSAKVEAEKTTERGHVSKLLDGTDRDLPDTTHTYEGPVGQPITFTWDSPVNVPGLRLSLDSNLASEKRMPYTYPQASDRDRVPGTLIKDFRVEARDASGQWQAVKKITDNFQRLIHLPLDVQTDALRVVPETTWGADVARMMGCEPMATFANQRPAPDPGITFKERQAQLDPADLAAPDSGLEDGPKKAARFHDQGA</sequence>
<evidence type="ECO:0000256" key="3">
    <source>
        <dbReference type="ARBA" id="ARBA00023002"/>
    </source>
</evidence>
<keyword evidence="5" id="KW-0411">Iron-sulfur</keyword>
<evidence type="ECO:0000256" key="1">
    <source>
        <dbReference type="ARBA" id="ARBA00022485"/>
    </source>
</evidence>
<reference evidence="7 8" key="1">
    <citation type="submission" date="2020-08" db="EMBL/GenBank/DDBJ databases">
        <title>Genomic Encyclopedia of Type Strains, Phase IV (KMG-IV): sequencing the most valuable type-strain genomes for metagenomic binning, comparative biology and taxonomic classification.</title>
        <authorList>
            <person name="Goeker M."/>
        </authorList>
    </citation>
    <scope>NUCLEOTIDE SEQUENCE [LARGE SCALE GENOMIC DNA]</scope>
    <source>
        <strain evidence="7 8">DSM 103725</strain>
    </source>
</reference>
<evidence type="ECO:0000313" key="7">
    <source>
        <dbReference type="EMBL" id="MBB6428715.1"/>
    </source>
</evidence>
<keyword evidence="4" id="KW-0408">Iron</keyword>
<keyword evidence="2" id="KW-0479">Metal-binding</keyword>
<dbReference type="Pfam" id="PF12831">
    <property type="entry name" value="FAD_oxidored"/>
    <property type="match status" value="1"/>
</dbReference>
<dbReference type="GO" id="GO:0046872">
    <property type="term" value="F:metal ion binding"/>
    <property type="evidence" value="ECO:0007669"/>
    <property type="project" value="UniProtKB-KW"/>
</dbReference>
<name>A0A7X0LIX8_9BACT</name>
<dbReference type="EMBL" id="JACHGY010000001">
    <property type="protein sequence ID" value="MBB6428715.1"/>
    <property type="molecule type" value="Genomic_DNA"/>
</dbReference>
<dbReference type="InterPro" id="IPR039650">
    <property type="entry name" value="HdrA-like"/>
</dbReference>
<proteinExistence type="predicted"/>
<organism evidence="7 8">
    <name type="scientific">Algisphaera agarilytica</name>
    <dbReference type="NCBI Taxonomy" id="1385975"/>
    <lineage>
        <taxon>Bacteria</taxon>
        <taxon>Pseudomonadati</taxon>
        <taxon>Planctomycetota</taxon>
        <taxon>Phycisphaerae</taxon>
        <taxon>Phycisphaerales</taxon>
        <taxon>Phycisphaeraceae</taxon>
        <taxon>Algisphaera</taxon>
    </lineage>
</organism>
<evidence type="ECO:0000313" key="8">
    <source>
        <dbReference type="Proteomes" id="UP000541810"/>
    </source>
</evidence>
<feature type="compositionally biased region" description="Basic and acidic residues" evidence="6">
    <location>
        <begin position="626"/>
        <end position="639"/>
    </location>
</feature>